<evidence type="ECO:0000313" key="2">
    <source>
        <dbReference type="EMBL" id="CAE7384358.1"/>
    </source>
</evidence>
<keyword evidence="1" id="KW-0732">Signal</keyword>
<reference evidence="2" key="1">
    <citation type="submission" date="2021-02" db="EMBL/GenBank/DDBJ databases">
        <authorList>
            <person name="Dougan E. K."/>
            <person name="Rhodes N."/>
            <person name="Thang M."/>
            <person name="Chan C."/>
        </authorList>
    </citation>
    <scope>NUCLEOTIDE SEQUENCE</scope>
</reference>
<dbReference type="SUPFAM" id="SSF48371">
    <property type="entry name" value="ARM repeat"/>
    <property type="match status" value="1"/>
</dbReference>
<dbReference type="Gene3D" id="1.25.10.10">
    <property type="entry name" value="Leucine-rich Repeat Variant"/>
    <property type="match status" value="1"/>
</dbReference>
<keyword evidence="3" id="KW-1185">Reference proteome</keyword>
<protein>
    <submittedName>
        <fullName evidence="2">Uncharacterized protein</fullName>
    </submittedName>
</protein>
<accession>A0A812PZG1</accession>
<dbReference type="Proteomes" id="UP000601435">
    <property type="component" value="Unassembled WGS sequence"/>
</dbReference>
<dbReference type="EMBL" id="CAJNJA010016606">
    <property type="protein sequence ID" value="CAE7384358.1"/>
    <property type="molecule type" value="Genomic_DNA"/>
</dbReference>
<evidence type="ECO:0000313" key="3">
    <source>
        <dbReference type="Proteomes" id="UP000601435"/>
    </source>
</evidence>
<proteinExistence type="predicted"/>
<dbReference type="AlphaFoldDB" id="A0A812PZG1"/>
<evidence type="ECO:0000256" key="1">
    <source>
        <dbReference type="SAM" id="SignalP"/>
    </source>
</evidence>
<feature type="signal peptide" evidence="1">
    <location>
        <begin position="1"/>
        <end position="19"/>
    </location>
</feature>
<dbReference type="InterPro" id="IPR016024">
    <property type="entry name" value="ARM-type_fold"/>
</dbReference>
<dbReference type="OrthoDB" id="413644at2759"/>
<sequence length="623" mass="68653">MVAPAILAVFSLGYTVVAAGRLAQQHFAGALRRVSLSKSVIASAKSRASSKVTNKEDLSDEENCQTQIASFDRHVKEFCEQIRPDIQNGSYAWLTYISDVRATEMAKSISDALWTGQPDASSGFLFARASFREKGLLLWSGAHVASRRFWCEELGLYMLHDDILGDAFRTPFGSLLEMEGVKDSKGRLFGSCGWERVAPIWRAASEAVVERSSQELGVRVLLKKALVGKGQTLTETAFFRFELVGLARHPPKGGMKILNAHESVKCRHVMPLIRAKIEEVGSAHDWESVQSFCCVDIPELPQKGQAKALDSQASQFPKPWSDLDPECKVTNQALTRPLFHECLSKGQVAWRDLSELSRAEQIKGLDGTLQQHGPQVAVVLPDLVLMFPGRMLEDFVNRRMTSHSSDQHVQKAWELLSDWDWTGEPDLPTLRLLLSAPRDETRLKAVQALGVLSRQPSDLPSVQTCLWMAMSDSSQEVRGAVAQTFVNLTSPDKNDKTRLELVLETVKKVLREDAESIWRGSKSKLILESGIADERAVATAVMVLEGLAYQHFGAVLPILKHAATSGKLRTRLRIVKAAATLCANDRTRKGALLPLLQNAAADVAPGVSLDARNALLFSCPPNL</sequence>
<gene>
    <name evidence="2" type="ORF">SNEC2469_LOCUS10408</name>
</gene>
<comment type="caution">
    <text evidence="2">The sequence shown here is derived from an EMBL/GenBank/DDBJ whole genome shotgun (WGS) entry which is preliminary data.</text>
</comment>
<organism evidence="2 3">
    <name type="scientific">Symbiodinium necroappetens</name>
    <dbReference type="NCBI Taxonomy" id="1628268"/>
    <lineage>
        <taxon>Eukaryota</taxon>
        <taxon>Sar</taxon>
        <taxon>Alveolata</taxon>
        <taxon>Dinophyceae</taxon>
        <taxon>Suessiales</taxon>
        <taxon>Symbiodiniaceae</taxon>
        <taxon>Symbiodinium</taxon>
    </lineage>
</organism>
<dbReference type="InterPro" id="IPR011989">
    <property type="entry name" value="ARM-like"/>
</dbReference>
<name>A0A812PZG1_9DINO</name>
<feature type="chain" id="PRO_5032709225" evidence="1">
    <location>
        <begin position="20"/>
        <end position="623"/>
    </location>
</feature>